<dbReference type="PROSITE" id="PS00903">
    <property type="entry name" value="CYT_DCMP_DEAMINASES_1"/>
    <property type="match status" value="1"/>
</dbReference>
<accession>A0A2G5U3E7</accession>
<protein>
    <recommendedName>
        <fullName evidence="4 13">Cytidine deaminase</fullName>
        <ecNumber evidence="4 13">3.5.4.5</ecNumber>
    </recommendedName>
    <alternativeName>
        <fullName evidence="8 13">Cytidine aminohydrolase</fullName>
    </alternativeName>
</protein>
<reference evidence="16" key="1">
    <citation type="submission" date="2017-10" db="EMBL/GenBank/DDBJ databases">
        <title>Rapid genome shrinkage in a self-fertile nematode reveals novel sperm competition proteins.</title>
        <authorList>
            <person name="Yin D."/>
            <person name="Schwarz E.M."/>
            <person name="Thomas C.G."/>
            <person name="Felde R.L."/>
            <person name="Korf I.F."/>
            <person name="Cutter A.D."/>
            <person name="Schartner C.M."/>
            <person name="Ralston E.J."/>
            <person name="Meyer B.J."/>
            <person name="Haag E.S."/>
        </authorList>
    </citation>
    <scope>NUCLEOTIDE SEQUENCE [LARGE SCALE GENOMIC DNA]</scope>
    <source>
        <strain evidence="16">JU1422</strain>
    </source>
</reference>
<evidence type="ECO:0000256" key="4">
    <source>
        <dbReference type="ARBA" id="ARBA00012783"/>
    </source>
</evidence>
<evidence type="ECO:0000256" key="5">
    <source>
        <dbReference type="ARBA" id="ARBA00022723"/>
    </source>
</evidence>
<dbReference type="CDD" id="cd01283">
    <property type="entry name" value="cytidine_deaminase"/>
    <property type="match status" value="1"/>
</dbReference>
<dbReference type="AlphaFoldDB" id="A0A2G5U3E7"/>
<comment type="similarity">
    <text evidence="3 13">Belongs to the cytidine and deoxycytidylate deaminase family.</text>
</comment>
<comment type="catalytic activity">
    <reaction evidence="9 13">
        <text>cytidine + H2O + H(+) = uridine + NH4(+)</text>
        <dbReference type="Rhea" id="RHEA:16069"/>
        <dbReference type="ChEBI" id="CHEBI:15377"/>
        <dbReference type="ChEBI" id="CHEBI:15378"/>
        <dbReference type="ChEBI" id="CHEBI:16704"/>
        <dbReference type="ChEBI" id="CHEBI:17562"/>
        <dbReference type="ChEBI" id="CHEBI:28938"/>
        <dbReference type="EC" id="3.5.4.5"/>
    </reaction>
</comment>
<dbReference type="InterPro" id="IPR002125">
    <property type="entry name" value="CMP_dCMP_dom"/>
</dbReference>
<proteinExistence type="inferred from homology"/>
<evidence type="ECO:0000256" key="11">
    <source>
        <dbReference type="PIRSR" id="PIRSR606262-2"/>
    </source>
</evidence>
<dbReference type="GO" id="GO:0005829">
    <property type="term" value="C:cytosol"/>
    <property type="evidence" value="ECO:0007669"/>
    <property type="project" value="TreeGrafter"/>
</dbReference>
<keyword evidence="7 12" id="KW-0862">Zinc</keyword>
<dbReference type="InterPro" id="IPR016192">
    <property type="entry name" value="APOBEC/CMP_deaminase_Zn-bd"/>
</dbReference>
<dbReference type="Pfam" id="PF00383">
    <property type="entry name" value="dCMP_cyt_deam_1"/>
    <property type="match status" value="1"/>
</dbReference>
<feature type="active site" description="Proton donor" evidence="10">
    <location>
        <position position="74"/>
    </location>
</feature>
<gene>
    <name evidence="15" type="primary">Cni-cdd-2</name>
    <name evidence="15" type="synonym">Cnig_chr_IV.g13833</name>
    <name evidence="15" type="ORF">B9Z55_013833</name>
</gene>
<comment type="caution">
    <text evidence="15">The sequence shown here is derived from an EMBL/GenBank/DDBJ whole genome shotgun (WGS) entry which is preliminary data.</text>
</comment>
<evidence type="ECO:0000256" key="10">
    <source>
        <dbReference type="PIRSR" id="PIRSR606262-1"/>
    </source>
</evidence>
<dbReference type="NCBIfam" id="TIGR01354">
    <property type="entry name" value="cyt_deam_tetra"/>
    <property type="match status" value="1"/>
</dbReference>
<dbReference type="STRING" id="1611254.A0A2G5U3E7"/>
<dbReference type="GO" id="GO:0008270">
    <property type="term" value="F:zinc ion binding"/>
    <property type="evidence" value="ECO:0007669"/>
    <property type="project" value="UniProtKB-UniRule"/>
</dbReference>
<dbReference type="EMBL" id="PDUG01000004">
    <property type="protein sequence ID" value="PIC34070.1"/>
    <property type="molecule type" value="Genomic_DNA"/>
</dbReference>
<dbReference type="EC" id="3.5.4.5" evidence="4 13"/>
<dbReference type="NCBIfam" id="NF004064">
    <property type="entry name" value="PRK05578.1"/>
    <property type="match status" value="1"/>
</dbReference>
<feature type="binding site" evidence="11">
    <location>
        <begin position="61"/>
        <end position="67"/>
    </location>
    <ligand>
        <name>substrate</name>
    </ligand>
</feature>
<evidence type="ECO:0000313" key="15">
    <source>
        <dbReference type="EMBL" id="PIC34070.1"/>
    </source>
</evidence>
<dbReference type="Gene3D" id="3.40.140.10">
    <property type="entry name" value="Cytidine Deaminase, domain 2"/>
    <property type="match status" value="1"/>
</dbReference>
<keyword evidence="5 12" id="KW-0479">Metal-binding</keyword>
<dbReference type="GO" id="GO:0004126">
    <property type="term" value="F:cytidine deaminase activity"/>
    <property type="evidence" value="ECO:0007669"/>
    <property type="project" value="UniProtKB-UniRule"/>
</dbReference>
<evidence type="ECO:0000256" key="6">
    <source>
        <dbReference type="ARBA" id="ARBA00022801"/>
    </source>
</evidence>
<feature type="binding site" evidence="12">
    <location>
        <position position="108"/>
    </location>
    <ligand>
        <name>Zn(2+)</name>
        <dbReference type="ChEBI" id="CHEBI:29105"/>
        <note>catalytic</note>
    </ligand>
</feature>
<comment type="cofactor">
    <cofactor evidence="1 12 13">
        <name>Zn(2+)</name>
        <dbReference type="ChEBI" id="CHEBI:29105"/>
    </cofactor>
</comment>
<keyword evidence="16" id="KW-1185">Reference proteome</keyword>
<sequence>MILNSRSILQMAASALPQDISDAELVGLARTAMKRAHCPYSKFPVGAALLTESGDIILGCNVENASYGGTICAERSAVVSAVSQGHTKFRAISVVTELSEPASPCGLCRQFLVEFGDFKVIIGTAFNSKTLITSTRELLPFAFTPESLDTFEQEKSSAMAEISATTKEHDVAEVSS</sequence>
<feature type="binding site" evidence="12">
    <location>
        <position position="105"/>
    </location>
    <ligand>
        <name>Zn(2+)</name>
        <dbReference type="ChEBI" id="CHEBI:29105"/>
        <note>catalytic</note>
    </ligand>
</feature>
<dbReference type="InterPro" id="IPR016193">
    <property type="entry name" value="Cytidine_deaminase-like"/>
</dbReference>
<evidence type="ECO:0000256" key="8">
    <source>
        <dbReference type="ARBA" id="ARBA00032005"/>
    </source>
</evidence>
<dbReference type="GO" id="GO:0072527">
    <property type="term" value="P:pyrimidine-containing compound metabolic process"/>
    <property type="evidence" value="ECO:0007669"/>
    <property type="project" value="UniProtKB-ARBA"/>
</dbReference>
<dbReference type="FunFam" id="3.40.140.10:FF:000008">
    <property type="entry name" value="Cytidine deaminase"/>
    <property type="match status" value="1"/>
</dbReference>
<evidence type="ECO:0000256" key="9">
    <source>
        <dbReference type="ARBA" id="ARBA00049558"/>
    </source>
</evidence>
<evidence type="ECO:0000256" key="2">
    <source>
        <dbReference type="ARBA" id="ARBA00003949"/>
    </source>
</evidence>
<feature type="binding site" evidence="12">
    <location>
        <position position="72"/>
    </location>
    <ligand>
        <name>Zn(2+)</name>
        <dbReference type="ChEBI" id="CHEBI:29105"/>
        <note>catalytic</note>
    </ligand>
</feature>
<feature type="domain" description="CMP/dCMP-type deaminase" evidence="14">
    <location>
        <begin position="20"/>
        <end position="146"/>
    </location>
</feature>
<evidence type="ECO:0000259" key="14">
    <source>
        <dbReference type="PROSITE" id="PS51747"/>
    </source>
</evidence>
<evidence type="ECO:0000256" key="12">
    <source>
        <dbReference type="PIRSR" id="PIRSR606262-3"/>
    </source>
</evidence>
<dbReference type="InterPro" id="IPR050202">
    <property type="entry name" value="Cyt/Deoxycyt_deaminase"/>
</dbReference>
<dbReference type="PANTHER" id="PTHR11644">
    <property type="entry name" value="CYTIDINE DEAMINASE"/>
    <property type="match status" value="1"/>
</dbReference>
<dbReference type="InterPro" id="IPR006262">
    <property type="entry name" value="Cyt_deam_tetra"/>
</dbReference>
<evidence type="ECO:0000313" key="16">
    <source>
        <dbReference type="Proteomes" id="UP000230233"/>
    </source>
</evidence>
<comment type="catalytic activity">
    <reaction evidence="13">
        <text>2'-deoxycytidine + H2O + H(+) = 2'-deoxyuridine + NH4(+)</text>
        <dbReference type="Rhea" id="RHEA:13433"/>
        <dbReference type="ChEBI" id="CHEBI:15377"/>
        <dbReference type="ChEBI" id="CHEBI:15378"/>
        <dbReference type="ChEBI" id="CHEBI:15698"/>
        <dbReference type="ChEBI" id="CHEBI:16450"/>
        <dbReference type="ChEBI" id="CHEBI:28938"/>
        <dbReference type="EC" id="3.5.4.5"/>
    </reaction>
</comment>
<dbReference type="OrthoDB" id="414540at2759"/>
<dbReference type="PANTHER" id="PTHR11644:SF2">
    <property type="entry name" value="CYTIDINE DEAMINASE"/>
    <property type="match status" value="1"/>
</dbReference>
<evidence type="ECO:0000256" key="13">
    <source>
        <dbReference type="RuleBase" id="RU364006"/>
    </source>
</evidence>
<dbReference type="GO" id="GO:0042802">
    <property type="term" value="F:identical protein binding"/>
    <property type="evidence" value="ECO:0007669"/>
    <property type="project" value="UniProtKB-ARBA"/>
</dbReference>
<comment type="function">
    <text evidence="2 13">This enzyme scavenges exogenous and endogenous cytidine and 2'-deoxycytidine for UMP synthesis.</text>
</comment>
<dbReference type="SUPFAM" id="SSF53927">
    <property type="entry name" value="Cytidine deaminase-like"/>
    <property type="match status" value="1"/>
</dbReference>
<name>A0A2G5U3E7_9PELO</name>
<dbReference type="GO" id="GO:0055086">
    <property type="term" value="P:nucleobase-containing small molecule metabolic process"/>
    <property type="evidence" value="ECO:0007669"/>
    <property type="project" value="UniProtKB-ARBA"/>
</dbReference>
<dbReference type="Proteomes" id="UP000230233">
    <property type="component" value="Chromosome IV"/>
</dbReference>
<evidence type="ECO:0000256" key="7">
    <source>
        <dbReference type="ARBA" id="ARBA00022833"/>
    </source>
</evidence>
<organism evidence="15 16">
    <name type="scientific">Caenorhabditis nigoni</name>
    <dbReference type="NCBI Taxonomy" id="1611254"/>
    <lineage>
        <taxon>Eukaryota</taxon>
        <taxon>Metazoa</taxon>
        <taxon>Ecdysozoa</taxon>
        <taxon>Nematoda</taxon>
        <taxon>Chromadorea</taxon>
        <taxon>Rhabditida</taxon>
        <taxon>Rhabditina</taxon>
        <taxon>Rhabditomorpha</taxon>
        <taxon>Rhabditoidea</taxon>
        <taxon>Rhabditidae</taxon>
        <taxon>Peloderinae</taxon>
        <taxon>Caenorhabditis</taxon>
    </lineage>
</organism>
<keyword evidence="6 13" id="KW-0378">Hydrolase</keyword>
<evidence type="ECO:0000256" key="1">
    <source>
        <dbReference type="ARBA" id="ARBA00001947"/>
    </source>
</evidence>
<evidence type="ECO:0000256" key="3">
    <source>
        <dbReference type="ARBA" id="ARBA00006576"/>
    </source>
</evidence>
<dbReference type="PROSITE" id="PS51747">
    <property type="entry name" value="CYT_DCMP_DEAMINASES_2"/>
    <property type="match status" value="1"/>
</dbReference>